<dbReference type="EMBL" id="RCOS01000072">
    <property type="protein sequence ID" value="RSN75570.1"/>
    <property type="molecule type" value="Genomic_DNA"/>
</dbReference>
<protein>
    <recommendedName>
        <fullName evidence="3">FHA domain-containing protein</fullName>
    </recommendedName>
</protein>
<dbReference type="RefSeq" id="WP_125671099.1">
    <property type="nucleotide sequence ID" value="NZ_RCOS01000072.1"/>
</dbReference>
<keyword evidence="2" id="KW-1185">Reference proteome</keyword>
<evidence type="ECO:0000313" key="2">
    <source>
        <dbReference type="Proteomes" id="UP000277582"/>
    </source>
</evidence>
<dbReference type="OrthoDB" id="387720at2157"/>
<reference evidence="1 2" key="1">
    <citation type="submission" date="2018-10" db="EMBL/GenBank/DDBJ databases">
        <title>Co-occurring genomic capacity for anaerobic methane metabolism and dissimilatory sulfite reduction discovered in the Korarchaeota.</title>
        <authorList>
            <person name="Mckay L.J."/>
            <person name="Dlakic M."/>
            <person name="Fields M.W."/>
            <person name="Delmont T.O."/>
            <person name="Eren A.M."/>
            <person name="Jay Z.J."/>
            <person name="Klingelsmith K.B."/>
            <person name="Rusch D.B."/>
            <person name="Inskeep W.P."/>
        </authorList>
    </citation>
    <scope>NUCLEOTIDE SEQUENCE [LARGE SCALE GENOMIC DNA]</scope>
    <source>
        <strain evidence="1 2">MDKW</strain>
    </source>
</reference>
<name>A0A429GNX1_9CREN</name>
<accession>A0A429GNX1</accession>
<sequence>MGALGIGEVLLTIYETRNYISNLKLKIKEFKMYSEMEGELLVIKEKIQNIKKTLIDSKTAGEHLKDIEKLLQDIESRIGEISYYSDKVISADDKNKLENSIEEWKEDLESILEHIIQDNEFFKEYRYIIMLVISTSDQFDLISYQIHMDTSISRILGNIRKLKGRLINIYKSVREEGIMNLDSIVQDIIKGTDILISELSRQKEFDESTKQRIQRFIERWNSRIRSIGEDIIHYIAIYGPGKRTVSSIRISVDGQTFEIQKEDFPFILGRYAPPPGGKDPPDLGPAHCLAIKTKNKKYFLFTGTRCRWGCGADETDCTSREHVWFEISNDARQVIITNIGRGPVYTTRNGEKTEVGRQGIPIHARTHLHISGVYDIYKTRKVDIIIDIIYQKESLPVGDQVDQG</sequence>
<dbReference type="AlphaFoldDB" id="A0A429GNX1"/>
<dbReference type="Proteomes" id="UP000277582">
    <property type="component" value="Unassembled WGS sequence"/>
</dbReference>
<organism evidence="1 2">
    <name type="scientific">Candidatus Methanodesulfokora washburnensis</name>
    <dbReference type="NCBI Taxonomy" id="2478471"/>
    <lineage>
        <taxon>Archaea</taxon>
        <taxon>Thermoproteota</taxon>
        <taxon>Candidatus Korarchaeia</taxon>
        <taxon>Candidatus Korarchaeia incertae sedis</taxon>
        <taxon>Candidatus Methanodesulfokora</taxon>
    </lineage>
</organism>
<proteinExistence type="predicted"/>
<evidence type="ECO:0008006" key="3">
    <source>
        <dbReference type="Google" id="ProtNLM"/>
    </source>
</evidence>
<evidence type="ECO:0000313" key="1">
    <source>
        <dbReference type="EMBL" id="RSN75570.1"/>
    </source>
</evidence>
<comment type="caution">
    <text evidence="1">The sequence shown here is derived from an EMBL/GenBank/DDBJ whole genome shotgun (WGS) entry which is preliminary data.</text>
</comment>
<gene>
    <name evidence="1" type="ORF">D6D85_05890</name>
</gene>